<dbReference type="PANTHER" id="PTHR43289">
    <property type="entry name" value="MITOGEN-ACTIVATED PROTEIN KINASE KINASE KINASE 20-RELATED"/>
    <property type="match status" value="1"/>
</dbReference>
<dbReference type="RefSeq" id="WP_141961081.1">
    <property type="nucleotide sequence ID" value="NZ_VFOZ01000001.1"/>
</dbReference>
<evidence type="ECO:0000313" key="10">
    <source>
        <dbReference type="Proteomes" id="UP000316096"/>
    </source>
</evidence>
<evidence type="ECO:0000256" key="5">
    <source>
        <dbReference type="ARBA" id="ARBA00022777"/>
    </source>
</evidence>
<feature type="domain" description="Protein kinase" evidence="8">
    <location>
        <begin position="10"/>
        <end position="260"/>
    </location>
</feature>
<keyword evidence="4 7" id="KW-0547">Nucleotide-binding</keyword>
<dbReference type="Gene3D" id="1.10.510.10">
    <property type="entry name" value="Transferase(Phosphotransferase) domain 1"/>
    <property type="match status" value="1"/>
</dbReference>
<dbReference type="OrthoDB" id="3679634at2"/>
<accession>A0A543CVY8</accession>
<organism evidence="9 10">
    <name type="scientific">Actinoallomurus bryophytorum</name>
    <dbReference type="NCBI Taxonomy" id="1490222"/>
    <lineage>
        <taxon>Bacteria</taxon>
        <taxon>Bacillati</taxon>
        <taxon>Actinomycetota</taxon>
        <taxon>Actinomycetes</taxon>
        <taxon>Streptosporangiales</taxon>
        <taxon>Thermomonosporaceae</taxon>
        <taxon>Actinoallomurus</taxon>
    </lineage>
</organism>
<dbReference type="InterPro" id="IPR000719">
    <property type="entry name" value="Prot_kinase_dom"/>
</dbReference>
<evidence type="ECO:0000256" key="3">
    <source>
        <dbReference type="ARBA" id="ARBA00022679"/>
    </source>
</evidence>
<dbReference type="InterPro" id="IPR017441">
    <property type="entry name" value="Protein_kinase_ATP_BS"/>
</dbReference>
<dbReference type="PROSITE" id="PS00108">
    <property type="entry name" value="PROTEIN_KINASE_ST"/>
    <property type="match status" value="1"/>
</dbReference>
<keyword evidence="3" id="KW-0808">Transferase</keyword>
<evidence type="ECO:0000313" key="9">
    <source>
        <dbReference type="EMBL" id="TQM01219.1"/>
    </source>
</evidence>
<dbReference type="SMART" id="SM00220">
    <property type="entry name" value="S_TKc"/>
    <property type="match status" value="1"/>
</dbReference>
<keyword evidence="2 9" id="KW-0723">Serine/threonine-protein kinase</keyword>
<dbReference type="SUPFAM" id="SSF56112">
    <property type="entry name" value="Protein kinase-like (PK-like)"/>
    <property type="match status" value="1"/>
</dbReference>
<sequence>MSERVLAGRYHLVGPIGHGGMGVVWRARDETLGRDVAVKELLLAAGLPESERTEAYRRAIREARAAALLDHPDIVTVHDVVTEDDRPWIVMELVSGVSLDRAAPLPPQAVAAIGLRILGALRAAHRRGILHRDVKPTNILLADDGRVVLTDFGIASLEGDPSITRTGAFVGSPGFVAPERLRESPAGPASDLWSLGATLYTAVEGRQPFERATPMAALGAVLTDEAPPPVRAGPLAPVLGRLLVKDPAARISADDVERALGQVAAGMPSGLPGPRPPAPRRAGPPLAAAAAVVLVATVVTVAFRSQGADHPRHRSVTTAVSTPPAPATPSAGAGRYVSPFDFCSLLSAHQVGELIPGAARFPVDDAHSCGWGRAARHQGVLVSAEPVYDPEAELTRDDPWTTTPAEARQQFKELLDADRKGGVNIAWGWDEVGVRRTGAHESDARHVSGTGDEAYVNETFHGDVMERAEVTFRDSNLLLRLLFVSADGTGDAARIRGDALKAARWVSQALRRRP</sequence>
<dbReference type="EMBL" id="VFOZ01000001">
    <property type="protein sequence ID" value="TQM01219.1"/>
    <property type="molecule type" value="Genomic_DNA"/>
</dbReference>
<evidence type="ECO:0000256" key="6">
    <source>
        <dbReference type="ARBA" id="ARBA00022840"/>
    </source>
</evidence>
<reference evidence="9 10" key="1">
    <citation type="submission" date="2019-06" db="EMBL/GenBank/DDBJ databases">
        <title>Sequencing the genomes of 1000 actinobacteria strains.</title>
        <authorList>
            <person name="Klenk H.-P."/>
        </authorList>
    </citation>
    <scope>NUCLEOTIDE SEQUENCE [LARGE SCALE GENOMIC DNA]</scope>
    <source>
        <strain evidence="9 10">DSM 102200</strain>
    </source>
</reference>
<dbReference type="InterPro" id="IPR008271">
    <property type="entry name" value="Ser/Thr_kinase_AS"/>
</dbReference>
<evidence type="ECO:0000256" key="7">
    <source>
        <dbReference type="PROSITE-ProRule" id="PRU10141"/>
    </source>
</evidence>
<dbReference type="GO" id="GO:0005524">
    <property type="term" value="F:ATP binding"/>
    <property type="evidence" value="ECO:0007669"/>
    <property type="project" value="UniProtKB-UniRule"/>
</dbReference>
<name>A0A543CVY8_9ACTN</name>
<gene>
    <name evidence="9" type="ORF">FB559_6967</name>
</gene>
<keyword evidence="6 7" id="KW-0067">ATP-binding</keyword>
<evidence type="ECO:0000256" key="1">
    <source>
        <dbReference type="ARBA" id="ARBA00012513"/>
    </source>
</evidence>
<dbReference type="Gene3D" id="3.30.200.20">
    <property type="entry name" value="Phosphorylase Kinase, domain 1"/>
    <property type="match status" value="1"/>
</dbReference>
<dbReference type="CDD" id="cd14014">
    <property type="entry name" value="STKc_PknB_like"/>
    <property type="match status" value="1"/>
</dbReference>
<comment type="caution">
    <text evidence="9">The sequence shown here is derived from an EMBL/GenBank/DDBJ whole genome shotgun (WGS) entry which is preliminary data.</text>
</comment>
<dbReference type="EC" id="2.7.11.1" evidence="1"/>
<dbReference type="PROSITE" id="PS00107">
    <property type="entry name" value="PROTEIN_KINASE_ATP"/>
    <property type="match status" value="1"/>
</dbReference>
<dbReference type="Proteomes" id="UP000316096">
    <property type="component" value="Unassembled WGS sequence"/>
</dbReference>
<evidence type="ECO:0000256" key="4">
    <source>
        <dbReference type="ARBA" id="ARBA00022741"/>
    </source>
</evidence>
<keyword evidence="10" id="KW-1185">Reference proteome</keyword>
<dbReference type="PROSITE" id="PS50011">
    <property type="entry name" value="PROTEIN_KINASE_DOM"/>
    <property type="match status" value="1"/>
</dbReference>
<feature type="binding site" evidence="7">
    <location>
        <position position="39"/>
    </location>
    <ligand>
        <name>ATP</name>
        <dbReference type="ChEBI" id="CHEBI:30616"/>
    </ligand>
</feature>
<dbReference type="GO" id="GO:0004674">
    <property type="term" value="F:protein serine/threonine kinase activity"/>
    <property type="evidence" value="ECO:0007669"/>
    <property type="project" value="UniProtKB-KW"/>
</dbReference>
<dbReference type="InterPro" id="IPR011009">
    <property type="entry name" value="Kinase-like_dom_sf"/>
</dbReference>
<evidence type="ECO:0000259" key="8">
    <source>
        <dbReference type="PROSITE" id="PS50011"/>
    </source>
</evidence>
<keyword evidence="5 9" id="KW-0418">Kinase</keyword>
<protein>
    <recommendedName>
        <fullName evidence="1">non-specific serine/threonine protein kinase</fullName>
        <ecNumber evidence="1">2.7.11.1</ecNumber>
    </recommendedName>
</protein>
<dbReference type="PANTHER" id="PTHR43289:SF6">
    <property type="entry name" value="SERINE_THREONINE-PROTEIN KINASE NEKL-3"/>
    <property type="match status" value="1"/>
</dbReference>
<dbReference type="Pfam" id="PF00069">
    <property type="entry name" value="Pkinase"/>
    <property type="match status" value="1"/>
</dbReference>
<dbReference type="AlphaFoldDB" id="A0A543CVY8"/>
<evidence type="ECO:0000256" key="2">
    <source>
        <dbReference type="ARBA" id="ARBA00022527"/>
    </source>
</evidence>
<proteinExistence type="predicted"/>